<evidence type="ECO:0000256" key="1">
    <source>
        <dbReference type="ARBA" id="ARBA00007401"/>
    </source>
</evidence>
<keyword evidence="11" id="KW-1185">Reference proteome</keyword>
<dbReference type="InterPro" id="IPR013783">
    <property type="entry name" value="Ig-like_fold"/>
</dbReference>
<evidence type="ECO:0000259" key="8">
    <source>
        <dbReference type="Pfam" id="PF16355"/>
    </source>
</evidence>
<evidence type="ECO:0000256" key="4">
    <source>
        <dbReference type="ARBA" id="ARBA00038358"/>
    </source>
</evidence>
<dbReference type="Gene3D" id="1.50.10.10">
    <property type="match status" value="1"/>
</dbReference>
<dbReference type="PANTHER" id="PTHR36845">
    <property type="entry name" value="HYDROLASE, PUTATIVE (AFU_ORTHOLOGUE AFUA_7G05090)-RELATED"/>
    <property type="match status" value="1"/>
</dbReference>
<dbReference type="SUPFAM" id="SSF51445">
    <property type="entry name" value="(Trans)glycosidases"/>
    <property type="match status" value="1"/>
</dbReference>
<dbReference type="RefSeq" id="WP_345369223.1">
    <property type="nucleotide sequence ID" value="NZ_BAABJX010000015.1"/>
</dbReference>
<dbReference type="InterPro" id="IPR040605">
    <property type="entry name" value="Glyco_hydro2_dom5"/>
</dbReference>
<evidence type="ECO:0000259" key="7">
    <source>
        <dbReference type="Pfam" id="PF02837"/>
    </source>
</evidence>
<keyword evidence="2" id="KW-0378">Hydrolase</keyword>
<dbReference type="InterPro" id="IPR006102">
    <property type="entry name" value="Ig-like_GH2"/>
</dbReference>
<protein>
    <recommendedName>
        <fullName evidence="12">Beta-galactosidase</fullName>
    </recommendedName>
</protein>
<evidence type="ECO:0000313" key="11">
    <source>
        <dbReference type="Proteomes" id="UP001500298"/>
    </source>
</evidence>
<dbReference type="SUPFAM" id="SSF49785">
    <property type="entry name" value="Galactose-binding domain-like"/>
    <property type="match status" value="1"/>
</dbReference>
<evidence type="ECO:0000256" key="3">
    <source>
        <dbReference type="ARBA" id="ARBA00023295"/>
    </source>
</evidence>
<dbReference type="InterPro" id="IPR008979">
    <property type="entry name" value="Galactose-bd-like_sf"/>
</dbReference>
<feature type="domain" description="Glycoside hydrolase family 2 immunoglobulin-like beta-sandwich" evidence="5">
    <location>
        <begin position="196"/>
        <end position="301"/>
    </location>
</feature>
<dbReference type="Gene3D" id="3.20.20.80">
    <property type="entry name" value="Glycosidases"/>
    <property type="match status" value="1"/>
</dbReference>
<dbReference type="InterPro" id="IPR036156">
    <property type="entry name" value="Beta-gal/glucu_dom_sf"/>
</dbReference>
<evidence type="ECO:0000259" key="6">
    <source>
        <dbReference type="Pfam" id="PF02836"/>
    </source>
</evidence>
<feature type="domain" description="Glycoside hydrolase family 2 catalytic" evidence="6">
    <location>
        <begin position="307"/>
        <end position="496"/>
    </location>
</feature>
<dbReference type="Gene3D" id="2.60.120.260">
    <property type="entry name" value="Galactose-binding domain-like"/>
    <property type="match status" value="1"/>
</dbReference>
<feature type="domain" description="Glycoside hydrolase family 2" evidence="9">
    <location>
        <begin position="740"/>
        <end position="811"/>
    </location>
</feature>
<evidence type="ECO:0000256" key="2">
    <source>
        <dbReference type="ARBA" id="ARBA00022801"/>
    </source>
</evidence>
<evidence type="ECO:0000259" key="5">
    <source>
        <dbReference type="Pfam" id="PF00703"/>
    </source>
</evidence>
<organism evidence="10 11">
    <name type="scientific">Algivirga pacifica</name>
    <dbReference type="NCBI Taxonomy" id="1162670"/>
    <lineage>
        <taxon>Bacteria</taxon>
        <taxon>Pseudomonadati</taxon>
        <taxon>Bacteroidota</taxon>
        <taxon>Cytophagia</taxon>
        <taxon>Cytophagales</taxon>
        <taxon>Flammeovirgaceae</taxon>
        <taxon>Algivirga</taxon>
    </lineage>
</organism>
<dbReference type="Proteomes" id="UP001500298">
    <property type="component" value="Unassembled WGS sequence"/>
</dbReference>
<accession>A0ABP9D8C4</accession>
<dbReference type="InterPro" id="IPR008928">
    <property type="entry name" value="6-hairpin_glycosidase_sf"/>
</dbReference>
<dbReference type="SUPFAM" id="SSF48208">
    <property type="entry name" value="Six-hairpin glycosidases"/>
    <property type="match status" value="1"/>
</dbReference>
<name>A0ABP9D8C4_9BACT</name>
<dbReference type="InterPro" id="IPR017853">
    <property type="entry name" value="GH"/>
</dbReference>
<evidence type="ECO:0000313" key="10">
    <source>
        <dbReference type="EMBL" id="GAA4825119.1"/>
    </source>
</evidence>
<dbReference type="EMBL" id="BAABJX010000015">
    <property type="protein sequence ID" value="GAA4825119.1"/>
    <property type="molecule type" value="Genomic_DNA"/>
</dbReference>
<evidence type="ECO:0000259" key="9">
    <source>
        <dbReference type="Pfam" id="PF18565"/>
    </source>
</evidence>
<feature type="domain" description="DUF4982" evidence="8">
    <location>
        <begin position="645"/>
        <end position="707"/>
    </location>
</feature>
<dbReference type="SUPFAM" id="SSF49303">
    <property type="entry name" value="beta-Galactosidase/glucuronidase domain"/>
    <property type="match status" value="1"/>
</dbReference>
<comment type="similarity">
    <text evidence="1">Belongs to the glycosyl hydrolase 2 family.</text>
</comment>
<dbReference type="InterPro" id="IPR006104">
    <property type="entry name" value="Glyco_hydro_2_N"/>
</dbReference>
<dbReference type="Pfam" id="PF02837">
    <property type="entry name" value="Glyco_hydro_2_N"/>
    <property type="match status" value="1"/>
</dbReference>
<dbReference type="Pfam" id="PF18565">
    <property type="entry name" value="Glyco_hydro2_C5"/>
    <property type="match status" value="1"/>
</dbReference>
<dbReference type="InterPro" id="IPR012341">
    <property type="entry name" value="6hp_glycosidase-like_sf"/>
</dbReference>
<gene>
    <name evidence="10" type="ORF">GCM10023331_06930</name>
</gene>
<feature type="domain" description="Glycosyl hydrolases family 2 sugar binding" evidence="7">
    <location>
        <begin position="75"/>
        <end position="193"/>
    </location>
</feature>
<dbReference type="InterPro" id="IPR006103">
    <property type="entry name" value="Glyco_hydro_2_cat"/>
</dbReference>
<reference evidence="11" key="1">
    <citation type="journal article" date="2019" name="Int. J. Syst. Evol. Microbiol.">
        <title>The Global Catalogue of Microorganisms (GCM) 10K type strain sequencing project: providing services to taxonomists for standard genome sequencing and annotation.</title>
        <authorList>
            <consortium name="The Broad Institute Genomics Platform"/>
            <consortium name="The Broad Institute Genome Sequencing Center for Infectious Disease"/>
            <person name="Wu L."/>
            <person name="Ma J."/>
        </authorList>
    </citation>
    <scope>NUCLEOTIDE SEQUENCE [LARGE SCALE GENOMIC DNA]</scope>
    <source>
        <strain evidence="11">JCM 18326</strain>
    </source>
</reference>
<comment type="caution">
    <text evidence="10">The sequence shown here is derived from an EMBL/GenBank/DDBJ whole genome shotgun (WGS) entry which is preliminary data.</text>
</comment>
<keyword evidence="3" id="KW-0326">Glycosidase</keyword>
<dbReference type="InterPro" id="IPR032311">
    <property type="entry name" value="DUF4982"/>
</dbReference>
<dbReference type="InterPro" id="IPR052369">
    <property type="entry name" value="UG_Glycosaminoglycan_Hydrolase"/>
</dbReference>
<dbReference type="InterPro" id="IPR006101">
    <property type="entry name" value="Glyco_hydro_2"/>
</dbReference>
<evidence type="ECO:0008006" key="12">
    <source>
        <dbReference type="Google" id="ProtNLM"/>
    </source>
</evidence>
<dbReference type="Pfam" id="PF00703">
    <property type="entry name" value="Glyco_hydro_2"/>
    <property type="match status" value="1"/>
</dbReference>
<dbReference type="PANTHER" id="PTHR36845:SF1">
    <property type="entry name" value="HYDROLASE, PUTATIVE (AFU_ORTHOLOGUE AFUA_7G05090)-RELATED"/>
    <property type="match status" value="1"/>
</dbReference>
<comment type="similarity">
    <text evidence="4">Belongs to the glycosyl hydrolase 88 family.</text>
</comment>
<sequence length="1189" mass="136141">MMKKISLLIVLAALWGMQVMGQSSLRLTEGWQFVKGDLGGVWEAVRPVKPGSPQAVPVWEDIALPHSYNGEDAVNPEVHYYQGAAWYRTYLSIDNPYQDGRTLLHFEGSGQQTEVYVYTKKVGEHIGGYDEWEVDITEAVQQFKASENAQVYGGKIPVLVRCSNARDINMIPSDLSDFTIYGGLYRYVNLRYLPSTYVDQLTLRTEVDKKGKKGQIHISGILKRYGKQASSLSVKLFTPQGKLVWEGEEEIAQDEKQFEMANIPLSKPTLWSTESPELYTCEVTLSVNQEQQHLKEYVGFRHVEFKKKGPFYLNGERLLLRGTHRHEDHAVVGPAMTEEMMRQEMLMMKAMGVNFIRLGHYQQSSIILDLCDRLGILVWEEIPWCRGGLGGEEYKEQARRMLKNMIAQHRNHTSVIIWGLGNENDWPGDFSTFDKEKIRTFMKELNDLSHTLDPDRKTAIRRCDFCKDIVDVYSPSIWAGWYRGRYTNYQQVSKEEMEEVDHFLHVEWGASNHARRHSEVPDEGIEGVTSMGADEREGDASMYGGEARVSKDSDWTETYACNLIDWHLKEQEKMPWLTGTAYWPFKDFATPIRPENPVPYVNQKGVIERDFTKKEAYYVFQSYWTEKPMVHIYGHTWPERWGKEGEKKLIKVYSNCTKAELFVNGKSVGMRKRNSQDFPAAGLRWRTVLQEGENHVKVIAYKGKQKVEDEIIFNYQTTSWGKPARLELSHIKTEGTQEWIEVKAYDANGVRCLDAKNVVNFSAVGDGTLLVDRGTSIGTSKIQLYNGRAMVTLRNEGKMTVAVTSEGLPSAFLELEKKRAPFYLGALDDAVEHYRQVLSEEAKQGAIPRSIKEDGTLEGVKSKDWTSGFYPGVLWQLYEHSQEDAYKEAAERWTALVEDQQWNGRTHDMGFKVYCSFGQGYRLTQNKAYKDIILQSAATLSTRFKPKAGILRSWDHNKDKWQCPVIIDNMMNLELLMEAAKWTGNTEWSTIANSHAQTTMKNHFREDYSTWHVVDYDTLSGQTIKKNTHQGYSDASAWARGQAWGLYGYTMMYRETGHIPYLEQAEKIAAYLLTHPNLPEDKVPYWDFDAPDLSKAPRDVSAAAVMASAFLDLGQLKGEDEGVRYKAIGTELLETLSGPAYRTKNSPYFLLEHSTGSLPHDSEIDVPLIYADYYYLEGLLKLKKIHQEL</sequence>
<dbReference type="PRINTS" id="PR00132">
    <property type="entry name" value="GLHYDRLASE2"/>
</dbReference>
<proteinExistence type="inferred from homology"/>
<dbReference type="Gene3D" id="2.60.40.10">
    <property type="entry name" value="Immunoglobulins"/>
    <property type="match status" value="3"/>
</dbReference>
<dbReference type="Pfam" id="PF16355">
    <property type="entry name" value="DUF4982"/>
    <property type="match status" value="1"/>
</dbReference>
<dbReference type="Pfam" id="PF02836">
    <property type="entry name" value="Glyco_hydro_2_C"/>
    <property type="match status" value="1"/>
</dbReference>